<dbReference type="Gene3D" id="3.50.50.60">
    <property type="entry name" value="FAD/NAD(P)-binding domain"/>
    <property type="match status" value="1"/>
</dbReference>
<dbReference type="InterPro" id="IPR036188">
    <property type="entry name" value="FAD/NAD-bd_sf"/>
</dbReference>
<protein>
    <submittedName>
        <fullName evidence="1">NAD(P)-binding protein</fullName>
    </submittedName>
</protein>
<dbReference type="EMBL" id="WSFC01000035">
    <property type="protein sequence ID" value="NDL04571.1"/>
    <property type="molecule type" value="Genomic_DNA"/>
</dbReference>
<evidence type="ECO:0000313" key="2">
    <source>
        <dbReference type="Proteomes" id="UP000466619"/>
    </source>
</evidence>
<reference evidence="1 2" key="1">
    <citation type="submission" date="2019-12" db="EMBL/GenBank/DDBJ databases">
        <title>Engineering Photorhabdus to improve their lethality against agricultural pests.</title>
        <authorList>
            <person name="Machado R.A.R."/>
        </authorList>
    </citation>
    <scope>NUCLEOTIDE SEQUENCE [LARGE SCALE GENOMIC DNA]</scope>
    <source>
        <strain evidence="1 2">M-CN4</strain>
    </source>
</reference>
<dbReference type="Pfam" id="PF13450">
    <property type="entry name" value="NAD_binding_8"/>
    <property type="match status" value="1"/>
</dbReference>
<dbReference type="SUPFAM" id="SSF51905">
    <property type="entry name" value="FAD/NAD(P)-binding domain"/>
    <property type="match status" value="1"/>
</dbReference>
<accession>A0ABX0ANE4</accession>
<gene>
    <name evidence="1" type="ORF">GPY48_15525</name>
</gene>
<name>A0ABX0ANE4_9GAMM</name>
<proteinExistence type="predicted"/>
<comment type="caution">
    <text evidence="1">The sequence shown here is derived from an EMBL/GenBank/DDBJ whole genome shotgun (WGS) entry which is preliminary data.</text>
</comment>
<dbReference type="PANTHER" id="PTHR21197">
    <property type="entry name" value="UDP-GALACTOPYRANOSE MUTASE"/>
    <property type="match status" value="1"/>
</dbReference>
<evidence type="ECO:0000313" key="1">
    <source>
        <dbReference type="EMBL" id="NDL04571.1"/>
    </source>
</evidence>
<dbReference type="Proteomes" id="UP000466619">
    <property type="component" value="Unassembled WGS sequence"/>
</dbReference>
<dbReference type="PANTHER" id="PTHR21197:SF0">
    <property type="entry name" value="UDP-GALACTOPYRANOSE MUTASE"/>
    <property type="match status" value="1"/>
</dbReference>
<sequence>MKLNTIVVLGAGVAGISATYHLPPDKFKVSCYESSNITGGLLAPFFVGNFRFDRAVHLSFTKDKYVRSLFDNVKHYKHRPDSYCYESEIWLRHPVQNNLFPLSTEEKVELISSFCEAPKSYNDNYQSWLISQYGQKIAERYPIKYTQRYWSIDADKLSLTWIGNRLRKANLSEILYGAFEPRYDNHYYADEMRYPTEGGYFSFIKPMVSQCDIHLDKKAIELDLISKKVRFNDGDIVAYDNIISSIPLPELIGIINDVPEDVKKAAESLLYTKIDLLSVGFSREISNKYLWFYIYDDCVAARAYSPSLKSPDAVPKGCSSLQFEVYTLSTKSNPNISMLIENIRSYLIKSKICGESDILFIDHRQLKYGNVVYDHGMEERRQLVLDFLKENNIETCGRFGEWSYLWSDQSLLSGKDAANRVINGSKFPQA</sequence>
<organism evidence="1 2">
    <name type="scientific">Photorhabdus bodei</name>
    <dbReference type="NCBI Taxonomy" id="2029681"/>
    <lineage>
        <taxon>Bacteria</taxon>
        <taxon>Pseudomonadati</taxon>
        <taxon>Pseudomonadota</taxon>
        <taxon>Gammaproteobacteria</taxon>
        <taxon>Enterobacterales</taxon>
        <taxon>Morganellaceae</taxon>
        <taxon>Photorhabdus</taxon>
    </lineage>
</organism>
<keyword evidence="2" id="KW-1185">Reference proteome</keyword>